<dbReference type="InterPro" id="IPR002645">
    <property type="entry name" value="STAS_dom"/>
</dbReference>
<dbReference type="PANTHER" id="PTHR33495:SF2">
    <property type="entry name" value="ANTI-SIGMA FACTOR ANTAGONIST TM_1081-RELATED"/>
    <property type="match status" value="1"/>
</dbReference>
<dbReference type="GO" id="GO:0043856">
    <property type="term" value="F:anti-sigma factor antagonist activity"/>
    <property type="evidence" value="ECO:0007669"/>
    <property type="project" value="InterPro"/>
</dbReference>
<dbReference type="EMBL" id="WUWG01000001">
    <property type="protein sequence ID" value="MXU64631.1"/>
    <property type="molecule type" value="Genomic_DNA"/>
</dbReference>
<evidence type="ECO:0000259" key="3">
    <source>
        <dbReference type="PROSITE" id="PS50801"/>
    </source>
</evidence>
<dbReference type="Gene3D" id="3.30.750.24">
    <property type="entry name" value="STAS domain"/>
    <property type="match status" value="1"/>
</dbReference>
<comment type="similarity">
    <text evidence="1 2">Belongs to the anti-sigma-factor antagonist family.</text>
</comment>
<evidence type="ECO:0000313" key="4">
    <source>
        <dbReference type="EMBL" id="MXU64631.1"/>
    </source>
</evidence>
<keyword evidence="5" id="KW-1185">Reference proteome</keyword>
<reference evidence="4 5" key="1">
    <citation type="submission" date="2019-12" db="EMBL/GenBank/DDBJ databases">
        <title>Strain KN286 was isolated from seawater, which was collected from Caroline Seamount in the tropical western Pacific.</title>
        <authorList>
            <person name="Wang Q."/>
        </authorList>
    </citation>
    <scope>NUCLEOTIDE SEQUENCE [LARGE SCALE GENOMIC DNA]</scope>
    <source>
        <strain evidence="4 5">KN286</strain>
    </source>
</reference>
<dbReference type="PROSITE" id="PS50801">
    <property type="entry name" value="STAS"/>
    <property type="match status" value="1"/>
</dbReference>
<name>A0A6B0U0H0_9RHOB</name>
<feature type="domain" description="STAS" evidence="3">
    <location>
        <begin position="44"/>
        <end position="110"/>
    </location>
</feature>
<gene>
    <name evidence="4" type="ORF">GSH16_04175</name>
</gene>
<accession>A0A6B0U0H0</accession>
<evidence type="ECO:0000313" key="5">
    <source>
        <dbReference type="Proteomes" id="UP000436016"/>
    </source>
</evidence>
<dbReference type="CDD" id="cd07043">
    <property type="entry name" value="STAS_anti-anti-sigma_factors"/>
    <property type="match status" value="1"/>
</dbReference>
<sequence length="120" mass="12775">MYLDQEHQVDTLILSPRLARLDASVAVDVRNAALPLIDTATGDILLDLSQVVFMDSSGLGAIVGMMKRAGRERRFQLCGLTPGVEKVFRLTRMDRVFEISSTRAEALSGEAAAGAPGAGG</sequence>
<evidence type="ECO:0000256" key="1">
    <source>
        <dbReference type="ARBA" id="ARBA00009013"/>
    </source>
</evidence>
<dbReference type="InterPro" id="IPR036513">
    <property type="entry name" value="STAS_dom_sf"/>
</dbReference>
<dbReference type="Pfam" id="PF01740">
    <property type="entry name" value="STAS"/>
    <property type="match status" value="1"/>
</dbReference>
<comment type="caution">
    <text evidence="4">The sequence shown here is derived from an EMBL/GenBank/DDBJ whole genome shotgun (WGS) entry which is preliminary data.</text>
</comment>
<dbReference type="RefSeq" id="WP_160852208.1">
    <property type="nucleotide sequence ID" value="NZ_WUWG01000001.1"/>
</dbReference>
<organism evidence="4 5">
    <name type="scientific">Oceanomicrobium pacificus</name>
    <dbReference type="NCBI Taxonomy" id="2692916"/>
    <lineage>
        <taxon>Bacteria</taxon>
        <taxon>Pseudomonadati</taxon>
        <taxon>Pseudomonadota</taxon>
        <taxon>Alphaproteobacteria</taxon>
        <taxon>Rhodobacterales</taxon>
        <taxon>Paracoccaceae</taxon>
        <taxon>Oceanomicrobium</taxon>
    </lineage>
</organism>
<dbReference type="SUPFAM" id="SSF52091">
    <property type="entry name" value="SpoIIaa-like"/>
    <property type="match status" value="1"/>
</dbReference>
<dbReference type="NCBIfam" id="TIGR00377">
    <property type="entry name" value="ant_ant_sig"/>
    <property type="match status" value="1"/>
</dbReference>
<dbReference type="InterPro" id="IPR003658">
    <property type="entry name" value="Anti-sigma_ant"/>
</dbReference>
<dbReference type="PANTHER" id="PTHR33495">
    <property type="entry name" value="ANTI-SIGMA FACTOR ANTAGONIST TM_1081-RELATED-RELATED"/>
    <property type="match status" value="1"/>
</dbReference>
<protein>
    <recommendedName>
        <fullName evidence="2">Anti-sigma factor antagonist</fullName>
    </recommendedName>
</protein>
<proteinExistence type="inferred from homology"/>
<dbReference type="AlphaFoldDB" id="A0A6B0U0H0"/>
<evidence type="ECO:0000256" key="2">
    <source>
        <dbReference type="RuleBase" id="RU003749"/>
    </source>
</evidence>
<dbReference type="Proteomes" id="UP000436016">
    <property type="component" value="Unassembled WGS sequence"/>
</dbReference>